<dbReference type="EMBL" id="CP136893">
    <property type="protein sequence ID" value="WOL04656.1"/>
    <property type="molecule type" value="Genomic_DNA"/>
</dbReference>
<organism evidence="2 3">
    <name type="scientific">Canna indica</name>
    <name type="common">Indian-shot</name>
    <dbReference type="NCBI Taxonomy" id="4628"/>
    <lineage>
        <taxon>Eukaryota</taxon>
        <taxon>Viridiplantae</taxon>
        <taxon>Streptophyta</taxon>
        <taxon>Embryophyta</taxon>
        <taxon>Tracheophyta</taxon>
        <taxon>Spermatophyta</taxon>
        <taxon>Magnoliopsida</taxon>
        <taxon>Liliopsida</taxon>
        <taxon>Zingiberales</taxon>
        <taxon>Cannaceae</taxon>
        <taxon>Canna</taxon>
    </lineage>
</organism>
<evidence type="ECO:0000256" key="1">
    <source>
        <dbReference type="SAM" id="MobiDB-lite"/>
    </source>
</evidence>
<evidence type="ECO:0000313" key="3">
    <source>
        <dbReference type="Proteomes" id="UP001327560"/>
    </source>
</evidence>
<dbReference type="AlphaFoldDB" id="A0AAQ3Q9T0"/>
<name>A0AAQ3Q9T0_9LILI</name>
<accession>A0AAQ3Q9T0</accession>
<reference evidence="2 3" key="1">
    <citation type="submission" date="2023-10" db="EMBL/GenBank/DDBJ databases">
        <title>Chromosome-scale genome assembly provides insights into flower coloration mechanisms of Canna indica.</title>
        <authorList>
            <person name="Li C."/>
        </authorList>
    </citation>
    <scope>NUCLEOTIDE SEQUENCE [LARGE SCALE GENOMIC DNA]</scope>
    <source>
        <tissue evidence="2">Flower</tissue>
    </source>
</reference>
<keyword evidence="3" id="KW-1185">Reference proteome</keyword>
<protein>
    <submittedName>
        <fullName evidence="2">Uncharacterized protein</fullName>
    </submittedName>
</protein>
<feature type="region of interest" description="Disordered" evidence="1">
    <location>
        <begin position="134"/>
        <end position="154"/>
    </location>
</feature>
<dbReference type="Proteomes" id="UP001327560">
    <property type="component" value="Chromosome 4"/>
</dbReference>
<sequence>MWRLPLFGSLTPSPLPSPLSLFHAPQGSSMEWGVLRIFIHLVLHPWILVGDLAISLITMSALDHLWTALGIVEVFKGVEAMDRAWSQAELTGSVSVLLIPLNVRYSSANFVSASSGFRGIRARFVSASSSFHENRENLNSRPTSAKFQLPPLLP</sequence>
<evidence type="ECO:0000313" key="2">
    <source>
        <dbReference type="EMBL" id="WOL04656.1"/>
    </source>
</evidence>
<proteinExistence type="predicted"/>
<gene>
    <name evidence="2" type="ORF">Cni_G13378</name>
</gene>